<gene>
    <name evidence="5" type="ORF">HNR15_003205</name>
</gene>
<dbReference type="InterPro" id="IPR036129">
    <property type="entry name" value="Glycerate_kinase_sf"/>
</dbReference>
<dbReference type="NCBIfam" id="TIGR00045">
    <property type="entry name" value="glycerate kinase"/>
    <property type="match status" value="1"/>
</dbReference>
<dbReference type="GO" id="GO:0008887">
    <property type="term" value="F:glycerate kinase activity"/>
    <property type="evidence" value="ECO:0007669"/>
    <property type="project" value="UniProtKB-UniRule"/>
</dbReference>
<organism evidence="5 6">
    <name type="scientific">Allobranchiibius huperziae</name>
    <dbReference type="NCBI Taxonomy" id="1874116"/>
    <lineage>
        <taxon>Bacteria</taxon>
        <taxon>Bacillati</taxon>
        <taxon>Actinomycetota</taxon>
        <taxon>Actinomycetes</taxon>
        <taxon>Micrococcales</taxon>
        <taxon>Dermacoccaceae</taxon>
        <taxon>Allobranchiibius</taxon>
    </lineage>
</organism>
<evidence type="ECO:0000313" key="5">
    <source>
        <dbReference type="EMBL" id="NYJ76242.1"/>
    </source>
</evidence>
<dbReference type="EC" id="2.7.1.31" evidence="5"/>
<comment type="similarity">
    <text evidence="1 4">Belongs to the glycerate kinase type-1 family.</text>
</comment>
<dbReference type="Gene3D" id="3.40.50.10350">
    <property type="entry name" value="Glycerate kinase, domain 1"/>
    <property type="match status" value="1"/>
</dbReference>
<keyword evidence="6" id="KW-1185">Reference proteome</keyword>
<dbReference type="AlphaFoldDB" id="A0A853DFF6"/>
<dbReference type="GO" id="GO:0031388">
    <property type="term" value="P:organic acid phosphorylation"/>
    <property type="evidence" value="ECO:0007669"/>
    <property type="project" value="UniProtKB-UniRule"/>
</dbReference>
<keyword evidence="2 4" id="KW-0808">Transferase</keyword>
<dbReference type="PIRSF" id="PIRSF006078">
    <property type="entry name" value="GlxK"/>
    <property type="match status" value="1"/>
</dbReference>
<dbReference type="PANTHER" id="PTHR21599">
    <property type="entry name" value="GLYCERATE KINASE"/>
    <property type="match status" value="1"/>
</dbReference>
<evidence type="ECO:0000256" key="3">
    <source>
        <dbReference type="ARBA" id="ARBA00022777"/>
    </source>
</evidence>
<evidence type="ECO:0000256" key="2">
    <source>
        <dbReference type="ARBA" id="ARBA00022679"/>
    </source>
</evidence>
<dbReference type="RefSeq" id="WP_179483322.1">
    <property type="nucleotide sequence ID" value="NZ_JACCFW010000001.1"/>
</dbReference>
<dbReference type="PANTHER" id="PTHR21599:SF0">
    <property type="entry name" value="GLYCERATE KINASE"/>
    <property type="match status" value="1"/>
</dbReference>
<dbReference type="InterPro" id="IPR004381">
    <property type="entry name" value="Glycerate_kinase"/>
</dbReference>
<evidence type="ECO:0000256" key="4">
    <source>
        <dbReference type="PIRNR" id="PIRNR006078"/>
    </source>
</evidence>
<dbReference type="Proteomes" id="UP000571817">
    <property type="component" value="Unassembled WGS sequence"/>
</dbReference>
<reference evidence="5 6" key="1">
    <citation type="submission" date="2020-07" db="EMBL/GenBank/DDBJ databases">
        <title>Sequencing the genomes of 1000 actinobacteria strains.</title>
        <authorList>
            <person name="Klenk H.-P."/>
        </authorList>
    </citation>
    <scope>NUCLEOTIDE SEQUENCE [LARGE SCALE GENOMIC DNA]</scope>
    <source>
        <strain evidence="5 6">DSM 29531</strain>
    </source>
</reference>
<name>A0A853DFF6_9MICO</name>
<keyword evidence="3 4" id="KW-0418">Kinase</keyword>
<dbReference type="Pfam" id="PF02595">
    <property type="entry name" value="Gly_kinase"/>
    <property type="match status" value="1"/>
</dbReference>
<evidence type="ECO:0000313" key="6">
    <source>
        <dbReference type="Proteomes" id="UP000571817"/>
    </source>
</evidence>
<dbReference type="SUPFAM" id="SSF110738">
    <property type="entry name" value="Glycerate kinase I"/>
    <property type="match status" value="1"/>
</dbReference>
<dbReference type="InterPro" id="IPR018197">
    <property type="entry name" value="Glycerate_kinase_RE-like"/>
</dbReference>
<dbReference type="Gene3D" id="3.90.1510.10">
    <property type="entry name" value="Glycerate kinase, domain 2"/>
    <property type="match status" value="1"/>
</dbReference>
<accession>A0A853DFF6</accession>
<dbReference type="InterPro" id="IPR018193">
    <property type="entry name" value="Glyc_kinase_flavodox-like_fold"/>
</dbReference>
<proteinExistence type="inferred from homology"/>
<dbReference type="EMBL" id="JACCFW010000001">
    <property type="protein sequence ID" value="NYJ76242.1"/>
    <property type="molecule type" value="Genomic_DNA"/>
</dbReference>
<comment type="caution">
    <text evidence="5">The sequence shown here is derived from an EMBL/GenBank/DDBJ whole genome shotgun (WGS) entry which is preliminary data.</text>
</comment>
<protein>
    <submittedName>
        <fullName evidence="5">Glycerate kinase</fullName>
        <ecNumber evidence="5">2.7.1.31</ecNumber>
    </submittedName>
</protein>
<sequence>MMRIVVAVDKFKGSLTARDAAARIAAGLRSVDPSIEVVTAPAADGGDGTVDAAIDAGFDSRTVTVDGPTGAPVEARYAMLAERSGVTCVVELANSCGLQLLPSGAAAPMTSSTRGLGQVMGAALDAGCGRLVVGVGGSASTDGGAGMLSALGASILDAAGRPVGPGGGALIDVRRVDLTAARARLAGVRLELACDVDNPLTGEHGAAAVYGPQKGADPDQVRVLNDALAHFASLGDRTLARRPGAGAAGGTGYAALLLGARLRSGIETLLEITSFTESLRGADLVITGEGSLDAQSLRGKTPMGVANAGRTAGIPVHAVAGRVTVSAEELHLAGIDAAYALTDIEPDVATCIKDAGPLLERRAAALLTDVLERTR</sequence>
<evidence type="ECO:0000256" key="1">
    <source>
        <dbReference type="ARBA" id="ARBA00006284"/>
    </source>
</evidence>